<evidence type="ECO:0000313" key="3">
    <source>
        <dbReference type="Proteomes" id="UP001272345"/>
    </source>
</evidence>
<organism evidence="2 3">
    <name type="scientific">Streptococcus wuxiensis</name>
    <dbReference type="NCBI Taxonomy" id="3095078"/>
    <lineage>
        <taxon>Bacteria</taxon>
        <taxon>Bacillati</taxon>
        <taxon>Bacillota</taxon>
        <taxon>Bacilli</taxon>
        <taxon>Lactobacillales</taxon>
        <taxon>Streptococcaceae</taxon>
        <taxon>Streptococcus</taxon>
    </lineage>
</organism>
<dbReference type="Proteomes" id="UP001272345">
    <property type="component" value="Unassembled WGS sequence"/>
</dbReference>
<dbReference type="Gene3D" id="3.40.630.30">
    <property type="match status" value="1"/>
</dbReference>
<gene>
    <name evidence="2" type="ORF">SPC83_03940</name>
</gene>
<dbReference type="EC" id="2.-.-.-" evidence="2"/>
<dbReference type="InterPro" id="IPR016181">
    <property type="entry name" value="Acyl_CoA_acyltransferase"/>
</dbReference>
<accession>A0ABU5FT73</accession>
<keyword evidence="2" id="KW-0808">Transferase</keyword>
<dbReference type="InterPro" id="IPR000182">
    <property type="entry name" value="GNAT_dom"/>
</dbReference>
<dbReference type="CDD" id="cd04301">
    <property type="entry name" value="NAT_SF"/>
    <property type="match status" value="1"/>
</dbReference>
<evidence type="ECO:0000259" key="1">
    <source>
        <dbReference type="PROSITE" id="PS51186"/>
    </source>
</evidence>
<feature type="domain" description="N-acetyltransferase" evidence="1">
    <location>
        <begin position="5"/>
        <end position="172"/>
    </location>
</feature>
<dbReference type="SUPFAM" id="SSF55729">
    <property type="entry name" value="Acyl-CoA N-acyltransferases (Nat)"/>
    <property type="match status" value="1"/>
</dbReference>
<name>A0ABU5FT73_9STRE</name>
<dbReference type="PANTHER" id="PTHR43415:SF3">
    <property type="entry name" value="GNAT-FAMILY ACETYLTRANSFERASE"/>
    <property type="match status" value="1"/>
</dbReference>
<keyword evidence="3" id="KW-1185">Reference proteome</keyword>
<dbReference type="PANTHER" id="PTHR43415">
    <property type="entry name" value="SPERMIDINE N(1)-ACETYLTRANSFERASE"/>
    <property type="match status" value="1"/>
</dbReference>
<comment type="caution">
    <text evidence="2">The sequence shown here is derived from an EMBL/GenBank/DDBJ whole genome shotgun (WGS) entry which is preliminary data.</text>
</comment>
<dbReference type="EMBL" id="JAXHDO010000002">
    <property type="protein sequence ID" value="MDY4337280.1"/>
    <property type="molecule type" value="Genomic_DNA"/>
</dbReference>
<dbReference type="Pfam" id="PF00583">
    <property type="entry name" value="Acetyltransf_1"/>
    <property type="match status" value="1"/>
</dbReference>
<reference evidence="2 3" key="1">
    <citation type="submission" date="2023-11" db="EMBL/GenBank/DDBJ databases">
        <title>Streptococcus wuxiensis sp. nov., Streptococcus jiangnanensis sp. nov., Streptococcus fermentans sp. nov., three novel members of the genus Streptococcus isolated from breast milk.</title>
        <authorList>
            <person name="Zhou Y."/>
            <person name="Yang B."/>
        </authorList>
    </citation>
    <scope>NUCLEOTIDE SEQUENCE [LARGE SCALE GENOMIC DNA]</scope>
    <source>
        <strain evidence="2 3">21WXBC0057M1</strain>
    </source>
</reference>
<evidence type="ECO:0000313" key="2">
    <source>
        <dbReference type="EMBL" id="MDY4337280.1"/>
    </source>
</evidence>
<dbReference type="GO" id="GO:0016740">
    <property type="term" value="F:transferase activity"/>
    <property type="evidence" value="ECO:0007669"/>
    <property type="project" value="UniProtKB-KW"/>
</dbReference>
<dbReference type="RefSeq" id="WP_006152987.1">
    <property type="nucleotide sequence ID" value="NZ_JAXHDO010000002.1"/>
</dbReference>
<proteinExistence type="predicted"/>
<dbReference type="PROSITE" id="PS51186">
    <property type="entry name" value="GNAT"/>
    <property type="match status" value="1"/>
</dbReference>
<sequence>MEYDLLIREAEAQDATELIALLDQIGHESSFTSLDENGIAMSESEMQRFINKQAQSDNQITLLAYLNEELAGVINITADQRPRVRHIGDIFLGIKKAYWENGLGSILMEEAIEWAQSSGSIRRLQLTVQKRNLAAVHLYKKLGFIIEGQQERGACIEGGEFLDVYLMGRLIDK</sequence>
<protein>
    <submittedName>
        <fullName evidence="2">GNAT family protein</fullName>
        <ecNumber evidence="2">2.-.-.-</ecNumber>
    </submittedName>
</protein>